<feature type="transmembrane region" description="Helical" evidence="5">
    <location>
        <begin position="29"/>
        <end position="48"/>
    </location>
</feature>
<accession>A0A1M5C441</accession>
<dbReference type="RefSeq" id="WP_072854508.1">
    <property type="nucleotide sequence ID" value="NZ_FQVI01000033.1"/>
</dbReference>
<keyword evidence="2 5" id="KW-0812">Transmembrane</keyword>
<dbReference type="GO" id="GO:0009403">
    <property type="term" value="P:toxin biosynthetic process"/>
    <property type="evidence" value="ECO:0007669"/>
    <property type="project" value="InterPro"/>
</dbReference>
<name>A0A1M5C441_9CLOT</name>
<dbReference type="InterPro" id="IPR003825">
    <property type="entry name" value="Colicin-V_CvpA"/>
</dbReference>
<dbReference type="PANTHER" id="PTHR37306">
    <property type="entry name" value="COLICIN V PRODUCTION PROTEIN"/>
    <property type="match status" value="1"/>
</dbReference>
<protein>
    <submittedName>
        <fullName evidence="6">Colicin V production protein</fullName>
    </submittedName>
</protein>
<sequence>MNWLSIVVLAFLIFTIINGFRRGLIRTVISMVSVVLAVILASFISPHVSEFLEEQTPVYDKIQEICETQMENYVAGGDEIDGDGEKQSSIIEELPLPESLKNSLLLNNTAEGYSQLVVGTFGEYLSVYIAHMLVKGIAAVLSFILAIILIRLLSFALESVAQLPVLSSINRVGGGLAGAVQGILIVWIFFLIITILCNFDFAWCREMHQLIQEDTFLNFWYNNNVLLHFMQGFLG</sequence>
<keyword evidence="7" id="KW-1185">Reference proteome</keyword>
<dbReference type="AlphaFoldDB" id="A0A1M5C441"/>
<evidence type="ECO:0000256" key="4">
    <source>
        <dbReference type="ARBA" id="ARBA00023136"/>
    </source>
</evidence>
<evidence type="ECO:0000313" key="6">
    <source>
        <dbReference type="EMBL" id="SHF49465.1"/>
    </source>
</evidence>
<dbReference type="STRING" id="1122155.SAMN02745158_03966"/>
<comment type="subcellular location">
    <subcellularLocation>
        <location evidence="1">Membrane</location>
        <topology evidence="1">Multi-pass membrane protein</topology>
    </subcellularLocation>
</comment>
<organism evidence="6 7">
    <name type="scientific">Lactonifactor longoviformis DSM 17459</name>
    <dbReference type="NCBI Taxonomy" id="1122155"/>
    <lineage>
        <taxon>Bacteria</taxon>
        <taxon>Bacillati</taxon>
        <taxon>Bacillota</taxon>
        <taxon>Clostridia</taxon>
        <taxon>Eubacteriales</taxon>
        <taxon>Clostridiaceae</taxon>
        <taxon>Lactonifactor</taxon>
    </lineage>
</organism>
<dbReference type="PANTHER" id="PTHR37306:SF1">
    <property type="entry name" value="COLICIN V PRODUCTION PROTEIN"/>
    <property type="match status" value="1"/>
</dbReference>
<dbReference type="GO" id="GO:0016020">
    <property type="term" value="C:membrane"/>
    <property type="evidence" value="ECO:0007669"/>
    <property type="project" value="UniProtKB-SubCell"/>
</dbReference>
<feature type="transmembrane region" description="Helical" evidence="5">
    <location>
        <begin position="176"/>
        <end position="199"/>
    </location>
</feature>
<evidence type="ECO:0000256" key="2">
    <source>
        <dbReference type="ARBA" id="ARBA00022692"/>
    </source>
</evidence>
<keyword evidence="4 5" id="KW-0472">Membrane</keyword>
<dbReference type="Proteomes" id="UP000184245">
    <property type="component" value="Unassembled WGS sequence"/>
</dbReference>
<reference evidence="6 7" key="1">
    <citation type="submission" date="2016-11" db="EMBL/GenBank/DDBJ databases">
        <authorList>
            <person name="Jaros S."/>
            <person name="Januszkiewicz K."/>
            <person name="Wedrychowicz H."/>
        </authorList>
    </citation>
    <scope>NUCLEOTIDE SEQUENCE [LARGE SCALE GENOMIC DNA]</scope>
    <source>
        <strain evidence="6 7">DSM 17459</strain>
    </source>
</reference>
<evidence type="ECO:0000313" key="7">
    <source>
        <dbReference type="Proteomes" id="UP000184245"/>
    </source>
</evidence>
<proteinExistence type="predicted"/>
<keyword evidence="3 5" id="KW-1133">Transmembrane helix</keyword>
<evidence type="ECO:0000256" key="1">
    <source>
        <dbReference type="ARBA" id="ARBA00004141"/>
    </source>
</evidence>
<gene>
    <name evidence="6" type="ORF">SAMN02745158_03966</name>
</gene>
<dbReference type="Pfam" id="PF02674">
    <property type="entry name" value="Colicin_V"/>
    <property type="match status" value="2"/>
</dbReference>
<feature type="transmembrane region" description="Helical" evidence="5">
    <location>
        <begin position="136"/>
        <end position="156"/>
    </location>
</feature>
<evidence type="ECO:0000256" key="5">
    <source>
        <dbReference type="SAM" id="Phobius"/>
    </source>
</evidence>
<dbReference type="EMBL" id="FQVI01000033">
    <property type="protein sequence ID" value="SHF49465.1"/>
    <property type="molecule type" value="Genomic_DNA"/>
</dbReference>
<dbReference type="OrthoDB" id="1952171at2"/>
<evidence type="ECO:0000256" key="3">
    <source>
        <dbReference type="ARBA" id="ARBA00022989"/>
    </source>
</evidence>